<evidence type="ECO:0000259" key="1">
    <source>
        <dbReference type="Pfam" id="PF21834"/>
    </source>
</evidence>
<dbReference type="EMBL" id="VITK01000003">
    <property type="protein sequence ID" value="TWB02126.1"/>
    <property type="molecule type" value="Genomic_DNA"/>
</dbReference>
<organism evidence="2 3">
    <name type="scientific">Bradyrhizobium stylosanthis</name>
    <dbReference type="NCBI Taxonomy" id="1803665"/>
    <lineage>
        <taxon>Bacteria</taxon>
        <taxon>Pseudomonadati</taxon>
        <taxon>Pseudomonadota</taxon>
        <taxon>Alphaproteobacteria</taxon>
        <taxon>Hyphomicrobiales</taxon>
        <taxon>Nitrobacteraceae</taxon>
        <taxon>Bradyrhizobium</taxon>
    </lineage>
</organism>
<dbReference type="Proteomes" id="UP000319949">
    <property type="component" value="Unassembled WGS sequence"/>
</dbReference>
<dbReference type="Pfam" id="PF21834">
    <property type="entry name" value="DUF6894"/>
    <property type="match status" value="1"/>
</dbReference>
<accession>A0A560DYB9</accession>
<dbReference type="STRING" id="1803665.GCA_001641335_04522"/>
<dbReference type="AlphaFoldDB" id="A0A560DYB9"/>
<dbReference type="OrthoDB" id="8249995at2"/>
<keyword evidence="3" id="KW-1185">Reference proteome</keyword>
<proteinExistence type="predicted"/>
<sequence>MVEYSFTISNGEDFSDTEDLPDDEAAWRQALQTVRDIETSLRPGGGRWSLVVARGQKLIYRIEVRAEKLD</sequence>
<gene>
    <name evidence="2" type="ORF">FBZ96_103908</name>
</gene>
<reference evidence="2 3" key="1">
    <citation type="submission" date="2019-06" db="EMBL/GenBank/DDBJ databases">
        <title>Genomic Encyclopedia of Type Strains, Phase IV (KMG-V): Genome sequencing to study the core and pangenomes of soil and plant-associated prokaryotes.</title>
        <authorList>
            <person name="Whitman W."/>
        </authorList>
    </citation>
    <scope>NUCLEOTIDE SEQUENCE [LARGE SCALE GENOMIC DNA]</scope>
    <source>
        <strain evidence="2 3">BR 510</strain>
    </source>
</reference>
<dbReference type="InterPro" id="IPR054189">
    <property type="entry name" value="DUF6894"/>
</dbReference>
<name>A0A560DYB9_9BRAD</name>
<dbReference type="RefSeq" id="WP_063688330.1">
    <property type="nucleotide sequence ID" value="NZ_LVEM01000003.1"/>
</dbReference>
<evidence type="ECO:0000313" key="2">
    <source>
        <dbReference type="EMBL" id="TWB02126.1"/>
    </source>
</evidence>
<comment type="caution">
    <text evidence="2">The sequence shown here is derived from an EMBL/GenBank/DDBJ whole genome shotgun (WGS) entry which is preliminary data.</text>
</comment>
<protein>
    <recommendedName>
        <fullName evidence="1">DUF6894 domain-containing protein</fullName>
    </recommendedName>
</protein>
<evidence type="ECO:0000313" key="3">
    <source>
        <dbReference type="Proteomes" id="UP000319949"/>
    </source>
</evidence>
<feature type="domain" description="DUF6894" evidence="1">
    <location>
        <begin position="4"/>
        <end position="53"/>
    </location>
</feature>